<keyword evidence="3" id="KW-1185">Reference proteome</keyword>
<evidence type="ECO:0000313" key="2">
    <source>
        <dbReference type="EMBL" id="EHQ29757.1"/>
    </source>
</evidence>
<dbReference type="STRING" id="714943.Mucpa_5688"/>
<dbReference type="EMBL" id="CM001403">
    <property type="protein sequence ID" value="EHQ29757.1"/>
    <property type="molecule type" value="Genomic_DNA"/>
</dbReference>
<evidence type="ECO:0000256" key="1">
    <source>
        <dbReference type="SAM" id="MobiDB-lite"/>
    </source>
</evidence>
<name>H1Y3I9_9SPHI</name>
<dbReference type="Proteomes" id="UP000002774">
    <property type="component" value="Chromosome"/>
</dbReference>
<proteinExistence type="predicted"/>
<dbReference type="OrthoDB" id="793497at2"/>
<organism evidence="2 3">
    <name type="scientific">Mucilaginibacter paludis DSM 18603</name>
    <dbReference type="NCBI Taxonomy" id="714943"/>
    <lineage>
        <taxon>Bacteria</taxon>
        <taxon>Pseudomonadati</taxon>
        <taxon>Bacteroidota</taxon>
        <taxon>Sphingobacteriia</taxon>
        <taxon>Sphingobacteriales</taxon>
        <taxon>Sphingobacteriaceae</taxon>
        <taxon>Mucilaginibacter</taxon>
    </lineage>
</organism>
<accession>H1Y3I9</accession>
<feature type="region of interest" description="Disordered" evidence="1">
    <location>
        <begin position="1"/>
        <end position="77"/>
    </location>
</feature>
<protein>
    <submittedName>
        <fullName evidence="2">Uncharacterized protein</fullName>
    </submittedName>
</protein>
<reference evidence="2" key="1">
    <citation type="submission" date="2011-09" db="EMBL/GenBank/DDBJ databases">
        <title>The permanent draft genome of Mucilaginibacter paludis DSM 18603.</title>
        <authorList>
            <consortium name="US DOE Joint Genome Institute (JGI-PGF)"/>
            <person name="Lucas S."/>
            <person name="Han J."/>
            <person name="Lapidus A."/>
            <person name="Bruce D."/>
            <person name="Goodwin L."/>
            <person name="Pitluck S."/>
            <person name="Peters L."/>
            <person name="Kyrpides N."/>
            <person name="Mavromatis K."/>
            <person name="Ivanova N."/>
            <person name="Mikhailova N."/>
            <person name="Held B."/>
            <person name="Detter J.C."/>
            <person name="Tapia R."/>
            <person name="Han C."/>
            <person name="Land M."/>
            <person name="Hauser L."/>
            <person name="Markowitz V."/>
            <person name="Cheng J.-F."/>
            <person name="Hugenholtz P."/>
            <person name="Woyke T."/>
            <person name="Wu D."/>
            <person name="Tindall B."/>
            <person name="Brambilla E."/>
            <person name="Klenk H.-P."/>
            <person name="Eisen J.A."/>
        </authorList>
    </citation>
    <scope>NUCLEOTIDE SEQUENCE [LARGE SCALE GENOMIC DNA]</scope>
    <source>
        <strain evidence="2">DSM 18603</strain>
    </source>
</reference>
<evidence type="ECO:0000313" key="3">
    <source>
        <dbReference type="Proteomes" id="UP000002774"/>
    </source>
</evidence>
<dbReference type="RefSeq" id="WP_008511117.1">
    <property type="nucleotide sequence ID" value="NZ_CM001403.1"/>
</dbReference>
<gene>
    <name evidence="2" type="ORF">Mucpa_5688</name>
</gene>
<sequence length="178" mass="19828">MEFQNQNGVAEKNGAAKENNKNVSQPVDVKKPGTKNSASEKTAPNDKPDTPADSNAPVAIAQPVSAEQPKETAAAPKPVLSLESKLKLVEDLYRRSIQRNNLIGRIQQLEDFEVNLATEHDELEENPYQGCKLIIEDDKQRRFITTTPGLIRLVSQFIYEACNRKLEEIEATINFPNA</sequence>
<dbReference type="HOGENOM" id="CLU_119018_0_0_10"/>
<dbReference type="AlphaFoldDB" id="H1Y3I9"/>